<keyword evidence="3 7" id="KW-0812">Transmembrane</keyword>
<feature type="transmembrane region" description="Helical" evidence="7">
    <location>
        <begin position="361"/>
        <end position="383"/>
    </location>
</feature>
<evidence type="ECO:0000256" key="7">
    <source>
        <dbReference type="SAM" id="Phobius"/>
    </source>
</evidence>
<comment type="subcellular location">
    <subcellularLocation>
        <location evidence="1">Cell membrane</location>
        <topology evidence="1">Multi-pass membrane protein</topology>
    </subcellularLocation>
</comment>
<dbReference type="GO" id="GO:0005886">
    <property type="term" value="C:plasma membrane"/>
    <property type="evidence" value="ECO:0007669"/>
    <property type="project" value="UniProtKB-SubCell"/>
</dbReference>
<evidence type="ECO:0000313" key="11">
    <source>
        <dbReference type="Proteomes" id="UP000230390"/>
    </source>
</evidence>
<dbReference type="GO" id="GO:0022857">
    <property type="term" value="F:transmembrane transporter activity"/>
    <property type="evidence" value="ECO:0007669"/>
    <property type="project" value="TreeGrafter"/>
</dbReference>
<keyword evidence="5 7" id="KW-0472">Membrane</keyword>
<feature type="transmembrane region" description="Helical" evidence="7">
    <location>
        <begin position="275"/>
        <end position="298"/>
    </location>
</feature>
<dbReference type="AlphaFoldDB" id="A0A2G8TDX7"/>
<evidence type="ECO:0000259" key="9">
    <source>
        <dbReference type="Pfam" id="PF12704"/>
    </source>
</evidence>
<evidence type="ECO:0000256" key="3">
    <source>
        <dbReference type="ARBA" id="ARBA00022692"/>
    </source>
</evidence>
<name>A0A2G8TDX7_9BURK</name>
<sequence>MFRHMMKLIWKRKSRNLMLSLEILLAFLIVFAIAAACARYNQLYRLPLGFAYQDVWSVNLTGGAGREVKLDGAVFDRFKRSLAAMPQIENVAYSTFSPYQRQTMRTDFVPPGGGARIEADMLDASDDYFQVTGMRLLEGRWYSAVDDGAATVPVVITRSLAEKLYPGQSAVGREFSDSEPDAKKPRMLKVTGVIEAFRSHGELMTPVHFIFLRFAPPASDADVNTIMLKVRPGTERAFEEALVRQLKLVRNDLSYAVAPLPELRASRLREDLTPLVIMAVIAAFMLAMVGFGLFGVLWQNTTQRIPEIGLRRAIGASRAQIYGQIIGEQLLLSSAAMAVALMLLVQLPITGALGASLNWQVFLTAAALSMAVIYLISLLCSLYPGWRASRLSPTEALHYE</sequence>
<protein>
    <submittedName>
        <fullName evidence="10">ABC transporter permease</fullName>
    </submittedName>
</protein>
<evidence type="ECO:0000256" key="6">
    <source>
        <dbReference type="ARBA" id="ARBA00038076"/>
    </source>
</evidence>
<comment type="similarity">
    <text evidence="6">Belongs to the ABC-4 integral membrane protein family.</text>
</comment>
<evidence type="ECO:0000313" key="10">
    <source>
        <dbReference type="EMBL" id="PIL44252.1"/>
    </source>
</evidence>
<dbReference type="Proteomes" id="UP000230390">
    <property type="component" value="Unassembled WGS sequence"/>
</dbReference>
<dbReference type="InterPro" id="IPR003838">
    <property type="entry name" value="ABC3_permease_C"/>
</dbReference>
<feature type="transmembrane region" description="Helical" evidence="7">
    <location>
        <begin position="330"/>
        <end position="349"/>
    </location>
</feature>
<gene>
    <name evidence="10" type="ORF">CR105_14340</name>
</gene>
<dbReference type="PANTHER" id="PTHR30572:SF4">
    <property type="entry name" value="ABC TRANSPORTER PERMEASE YTRF"/>
    <property type="match status" value="1"/>
</dbReference>
<dbReference type="InterPro" id="IPR025857">
    <property type="entry name" value="MacB_PCD"/>
</dbReference>
<dbReference type="OrthoDB" id="8769057at2"/>
<evidence type="ECO:0000256" key="2">
    <source>
        <dbReference type="ARBA" id="ARBA00022475"/>
    </source>
</evidence>
<dbReference type="Pfam" id="PF02687">
    <property type="entry name" value="FtsX"/>
    <property type="match status" value="1"/>
</dbReference>
<keyword evidence="4 7" id="KW-1133">Transmembrane helix</keyword>
<evidence type="ECO:0000256" key="1">
    <source>
        <dbReference type="ARBA" id="ARBA00004651"/>
    </source>
</evidence>
<dbReference type="EMBL" id="PDOC01000008">
    <property type="protein sequence ID" value="PIL44252.1"/>
    <property type="molecule type" value="Genomic_DNA"/>
</dbReference>
<dbReference type="InterPro" id="IPR050250">
    <property type="entry name" value="Macrolide_Exporter_MacB"/>
</dbReference>
<evidence type="ECO:0000256" key="5">
    <source>
        <dbReference type="ARBA" id="ARBA00023136"/>
    </source>
</evidence>
<reference evidence="10 11" key="1">
    <citation type="submission" date="2017-10" db="EMBL/GenBank/DDBJ databases">
        <title>Massilia psychrophilum sp. nov., a novel purple-pigmented bacterium isolated from Tianshan glacier, Xinjiang Municipality, China.</title>
        <authorList>
            <person name="Wang H."/>
        </authorList>
    </citation>
    <scope>NUCLEOTIDE SEQUENCE [LARGE SCALE GENOMIC DNA]</scope>
    <source>
        <strain evidence="10 11">JCM 30074</strain>
    </source>
</reference>
<proteinExistence type="inferred from homology"/>
<evidence type="ECO:0000259" key="8">
    <source>
        <dbReference type="Pfam" id="PF02687"/>
    </source>
</evidence>
<keyword evidence="11" id="KW-1185">Reference proteome</keyword>
<feature type="domain" description="ABC3 transporter permease C-terminal" evidence="8">
    <location>
        <begin position="280"/>
        <end position="393"/>
    </location>
</feature>
<dbReference type="PANTHER" id="PTHR30572">
    <property type="entry name" value="MEMBRANE COMPONENT OF TRANSPORTER-RELATED"/>
    <property type="match status" value="1"/>
</dbReference>
<evidence type="ECO:0000256" key="4">
    <source>
        <dbReference type="ARBA" id="ARBA00022989"/>
    </source>
</evidence>
<accession>A0A2G8TDX7</accession>
<comment type="caution">
    <text evidence="10">The sequence shown here is derived from an EMBL/GenBank/DDBJ whole genome shotgun (WGS) entry which is preliminary data.</text>
</comment>
<organism evidence="10 11">
    <name type="scientific">Massilia eurypsychrophila</name>
    <dbReference type="NCBI Taxonomy" id="1485217"/>
    <lineage>
        <taxon>Bacteria</taxon>
        <taxon>Pseudomonadati</taxon>
        <taxon>Pseudomonadota</taxon>
        <taxon>Betaproteobacteria</taxon>
        <taxon>Burkholderiales</taxon>
        <taxon>Oxalobacteraceae</taxon>
        <taxon>Telluria group</taxon>
        <taxon>Massilia</taxon>
    </lineage>
</organism>
<keyword evidence="2" id="KW-1003">Cell membrane</keyword>
<feature type="domain" description="MacB-like periplasmic core" evidence="9">
    <location>
        <begin position="70"/>
        <end position="241"/>
    </location>
</feature>
<dbReference type="Pfam" id="PF12704">
    <property type="entry name" value="MacB_PCD"/>
    <property type="match status" value="1"/>
</dbReference>